<dbReference type="InterPro" id="IPR011009">
    <property type="entry name" value="Kinase-like_dom_sf"/>
</dbReference>
<reference evidence="2 3" key="1">
    <citation type="journal article" date="2014" name="Genome Announc.">
        <title>Whole-Genome Sequence of Serratia symbiotica Strain CWBI-2.3T, a Free-Living Symbiont of the Black Bean Aphid Aphis fabae.</title>
        <authorList>
            <person name="Foray V."/>
            <person name="Grigorescu A.S."/>
            <person name="Sabri A."/>
            <person name="Haubruge E."/>
            <person name="Lognay G."/>
            <person name="Francis F."/>
            <person name="Fauconnier M.L."/>
            <person name="Hance T."/>
            <person name="Thonart P."/>
        </authorList>
    </citation>
    <scope>NUCLEOTIDE SEQUENCE [LARGE SCALE GENOMIC DNA]</scope>
    <source>
        <strain evidence="2">CWBI-2.3</strain>
    </source>
</reference>
<dbReference type="Gene3D" id="1.10.510.10">
    <property type="entry name" value="Transferase(Phosphotransferase) domain 1"/>
    <property type="match status" value="1"/>
</dbReference>
<dbReference type="GeneID" id="93738083"/>
<sequence length="636" mass="69793">MRDNVLNDASRQPLFLNIDAGREASSDPAKNNSVSSHLASQIKNVDNSSEELSCGARNKGFTESLTHMWRSLWPSGNSQSTEVNDAGESIKLTEVITDGGLLRSQAESLHISRNEQVSPGGWKGSALKRCLVGVGIFTGGGILVRSGYENYGEQNSHSGTTGNFTSPASVVPPHNYLSPYHNVKIDSITNVRTPPLDFISGSRINGKRERSLLDKNENFTSPASVVRRHNYLSLCYDLKIDNITEVLTPPLYFISGPSIDNRKERSLPVENRYIPNSILSIVADRKLDLRVMNEFDLIYRRAGVSSDVSNTNSSEEKNIKLLLKTIQITQKCIDSNKYGHAQGNAFEQLLDIRKRLWDIANNLTDNYSKLSVEKFKKFYVSDKEENASTMIDPHNSSTVTHRTTVPVPIAELVSNDTFVAGDVGAAVAAGAAVAVIGSACTSCVVGGAGAVVGIGSIGVVSDIGNGYVEKKYSSYIYPGHRSRLTAANNNAKGFNRYYGSGAATVSITQDIDMTATVSTKLKKIEGYPLNSFQPSSDIEIEIMVEIASKIINDNPSEYLANFLREKGIIHKDINKGNIIYNKGEFFLVDFDDAIILPEGQMLSAEQTQVMKNKLKYVFNDVLYDIRKILSTHYITV</sequence>
<dbReference type="Proteomes" id="UP000042738">
    <property type="component" value="Chromosome"/>
</dbReference>
<organism evidence="2 3">
    <name type="scientific">Serratia symbiotica</name>
    <dbReference type="NCBI Taxonomy" id="138074"/>
    <lineage>
        <taxon>Bacteria</taxon>
        <taxon>Pseudomonadati</taxon>
        <taxon>Pseudomonadota</taxon>
        <taxon>Gammaproteobacteria</taxon>
        <taxon>Enterobacterales</taxon>
        <taxon>Yersiniaceae</taxon>
        <taxon>Serratia</taxon>
    </lineage>
</organism>
<dbReference type="STRING" id="138074.SYMBAF_140031"/>
<feature type="region of interest" description="Disordered" evidence="1">
    <location>
        <begin position="22"/>
        <end position="42"/>
    </location>
</feature>
<dbReference type="Gene3D" id="3.30.200.20">
    <property type="entry name" value="Phosphorylase Kinase, domain 1"/>
    <property type="match status" value="1"/>
</dbReference>
<gene>
    <name evidence="2" type="ORF">SYMBAF_16515</name>
</gene>
<evidence type="ECO:0000313" key="2">
    <source>
        <dbReference type="EMBL" id="QLH64204.1"/>
    </source>
</evidence>
<feature type="compositionally biased region" description="Polar residues" evidence="1">
    <location>
        <begin position="28"/>
        <end position="42"/>
    </location>
</feature>
<accession>A0A068Z5P1</accession>
<evidence type="ECO:0008006" key="4">
    <source>
        <dbReference type="Google" id="ProtNLM"/>
    </source>
</evidence>
<evidence type="ECO:0000313" key="3">
    <source>
        <dbReference type="Proteomes" id="UP000042738"/>
    </source>
</evidence>
<name>A0A068Z5P1_9GAMM</name>
<dbReference type="SUPFAM" id="SSF56112">
    <property type="entry name" value="Protein kinase-like (PK-like)"/>
    <property type="match status" value="1"/>
</dbReference>
<protein>
    <recommendedName>
        <fullName evidence="4">Protein kinase domain-containing protein</fullName>
    </recommendedName>
</protein>
<dbReference type="AlphaFoldDB" id="A0A068Z5P1"/>
<proteinExistence type="predicted"/>
<dbReference type="EMBL" id="CP050855">
    <property type="protein sequence ID" value="QLH64204.1"/>
    <property type="molecule type" value="Genomic_DNA"/>
</dbReference>
<evidence type="ECO:0000256" key="1">
    <source>
        <dbReference type="SAM" id="MobiDB-lite"/>
    </source>
</evidence>
<dbReference type="RefSeq" id="WP_152609054.1">
    <property type="nucleotide sequence ID" value="NZ_CP050855.1"/>
</dbReference>